<accession>A0A381W1M7</accession>
<evidence type="ECO:0000313" key="1">
    <source>
        <dbReference type="EMBL" id="SVA46271.1"/>
    </source>
</evidence>
<gene>
    <name evidence="1" type="ORF">METZ01_LOCUS99125</name>
</gene>
<reference evidence="1" key="1">
    <citation type="submission" date="2018-05" db="EMBL/GenBank/DDBJ databases">
        <authorList>
            <person name="Lanie J.A."/>
            <person name="Ng W.-L."/>
            <person name="Kazmierczak K.M."/>
            <person name="Andrzejewski T.M."/>
            <person name="Davidsen T.M."/>
            <person name="Wayne K.J."/>
            <person name="Tettelin H."/>
            <person name="Glass J.I."/>
            <person name="Rusch D."/>
            <person name="Podicherti R."/>
            <person name="Tsui H.-C.T."/>
            <person name="Winkler M.E."/>
        </authorList>
    </citation>
    <scope>NUCLEOTIDE SEQUENCE</scope>
</reference>
<dbReference type="EMBL" id="UINC01010401">
    <property type="protein sequence ID" value="SVA46271.1"/>
    <property type="molecule type" value="Genomic_DNA"/>
</dbReference>
<name>A0A381W1M7_9ZZZZ</name>
<dbReference type="Pfam" id="PF12007">
    <property type="entry name" value="DUF3501"/>
    <property type="match status" value="1"/>
</dbReference>
<evidence type="ECO:0008006" key="2">
    <source>
        <dbReference type="Google" id="ProtNLM"/>
    </source>
</evidence>
<sequence length="195" mass="22780">MKPIVLADLMNILEYEKVRNEYRSELMDYKKNRRISLGPNITITFENRKTMKFQIQEMIRAERMVHGHQIQEEIDVYNSLLPLENGLSATLFIEVTDETKIRPVLNQFIGLTNGETIFFEIGDQKVLAEFETGREESDKISSVHYIQFNFGPKLQTDFIDHSENVKLVIDYNDYAYEALLNSEMRQSLSEDLLSS</sequence>
<protein>
    <recommendedName>
        <fullName evidence="2">DUF3501 domain-containing protein</fullName>
    </recommendedName>
</protein>
<dbReference type="AlphaFoldDB" id="A0A381W1M7"/>
<organism evidence="1">
    <name type="scientific">marine metagenome</name>
    <dbReference type="NCBI Taxonomy" id="408172"/>
    <lineage>
        <taxon>unclassified sequences</taxon>
        <taxon>metagenomes</taxon>
        <taxon>ecological metagenomes</taxon>
    </lineage>
</organism>
<proteinExistence type="predicted"/>
<dbReference type="InterPro" id="IPR021890">
    <property type="entry name" value="DUF3501"/>
</dbReference>